<keyword evidence="1" id="KW-0808">Transferase</keyword>
<protein>
    <submittedName>
        <fullName evidence="3">PTS sugar transporter subunit IIA</fullName>
    </submittedName>
</protein>
<keyword evidence="3" id="KW-0762">Sugar transport</keyword>
<feature type="domain" description="PTS EIIA type-4" evidence="2">
    <location>
        <begin position="1"/>
        <end position="123"/>
    </location>
</feature>
<keyword evidence="4" id="KW-1185">Reference proteome</keyword>
<dbReference type="PANTHER" id="PTHR33799:SF1">
    <property type="entry name" value="PTS SYSTEM MANNOSE-SPECIFIC EIIAB COMPONENT-RELATED"/>
    <property type="match status" value="1"/>
</dbReference>
<evidence type="ECO:0000259" key="2">
    <source>
        <dbReference type="PROSITE" id="PS51096"/>
    </source>
</evidence>
<dbReference type="AlphaFoldDB" id="A0A1E5KSM4"/>
<dbReference type="InterPro" id="IPR051471">
    <property type="entry name" value="Bacterial_PTS_sugar_comp"/>
</dbReference>
<organism evidence="3 4">
    <name type="scientific">Enterococcus rivorum</name>
    <dbReference type="NCBI Taxonomy" id="762845"/>
    <lineage>
        <taxon>Bacteria</taxon>
        <taxon>Bacillati</taxon>
        <taxon>Bacillota</taxon>
        <taxon>Bacilli</taxon>
        <taxon>Lactobacillales</taxon>
        <taxon>Enterococcaceae</taxon>
        <taxon>Enterococcus</taxon>
    </lineage>
</organism>
<dbReference type="InterPro" id="IPR036662">
    <property type="entry name" value="PTS_EIIA_man-typ_sf"/>
</dbReference>
<dbReference type="EMBL" id="MIEK01000078">
    <property type="protein sequence ID" value="OEH80874.1"/>
    <property type="molecule type" value="Genomic_DNA"/>
</dbReference>
<dbReference type="STRING" id="762845.BCR26_06485"/>
<dbReference type="GO" id="GO:0016740">
    <property type="term" value="F:transferase activity"/>
    <property type="evidence" value="ECO:0007669"/>
    <property type="project" value="UniProtKB-KW"/>
</dbReference>
<keyword evidence="3" id="KW-0813">Transport</keyword>
<dbReference type="OrthoDB" id="6578004at2"/>
<evidence type="ECO:0000313" key="4">
    <source>
        <dbReference type="Proteomes" id="UP000095256"/>
    </source>
</evidence>
<evidence type="ECO:0000313" key="3">
    <source>
        <dbReference type="EMBL" id="OEH80874.1"/>
    </source>
</evidence>
<dbReference type="Pfam" id="PF03610">
    <property type="entry name" value="EIIA-man"/>
    <property type="match status" value="1"/>
</dbReference>
<evidence type="ECO:0000256" key="1">
    <source>
        <dbReference type="ARBA" id="ARBA00022679"/>
    </source>
</evidence>
<dbReference type="Gene3D" id="3.40.50.510">
    <property type="entry name" value="Phosphotransferase system, mannose-type IIA component"/>
    <property type="match status" value="1"/>
</dbReference>
<reference evidence="3 4" key="1">
    <citation type="submission" date="2016-09" db="EMBL/GenBank/DDBJ databases">
        <authorList>
            <person name="Capua I."/>
            <person name="De Benedictis P."/>
            <person name="Joannis T."/>
            <person name="Lombin L.H."/>
            <person name="Cattoli G."/>
        </authorList>
    </citation>
    <scope>NUCLEOTIDE SEQUENCE [LARGE SCALE GENOMIC DNA]</scope>
    <source>
        <strain evidence="3 4">LMG 25899</strain>
    </source>
</reference>
<sequence length="136" mass="15329">MRKIYIATHGDFSKGLKHSLEMIVGEAAKEIQTFSLYPWESATDFSEKLKKELAQNKVDDYILLGDLFGASVVNALLETTAFKNVILISGVNLNLALELLLAGPERLTEEEIQEIIFQAQQGIRRVTIENLENEEF</sequence>
<dbReference type="GO" id="GO:0009401">
    <property type="term" value="P:phosphoenolpyruvate-dependent sugar phosphotransferase system"/>
    <property type="evidence" value="ECO:0007669"/>
    <property type="project" value="InterPro"/>
</dbReference>
<dbReference type="InterPro" id="IPR004701">
    <property type="entry name" value="PTS_EIIA_man-typ"/>
</dbReference>
<dbReference type="PROSITE" id="PS51096">
    <property type="entry name" value="PTS_EIIA_TYPE_4"/>
    <property type="match status" value="1"/>
</dbReference>
<dbReference type="PANTHER" id="PTHR33799">
    <property type="entry name" value="PTS PERMEASE-RELATED-RELATED"/>
    <property type="match status" value="1"/>
</dbReference>
<accession>A0A1E5KSM4</accession>
<name>A0A1E5KSM4_9ENTE</name>
<dbReference type="SUPFAM" id="SSF53062">
    <property type="entry name" value="PTS system fructose IIA component-like"/>
    <property type="match status" value="1"/>
</dbReference>
<proteinExistence type="predicted"/>
<gene>
    <name evidence="3" type="ORF">BCR26_06485</name>
</gene>
<comment type="caution">
    <text evidence="3">The sequence shown here is derived from an EMBL/GenBank/DDBJ whole genome shotgun (WGS) entry which is preliminary data.</text>
</comment>
<dbReference type="GO" id="GO:0016020">
    <property type="term" value="C:membrane"/>
    <property type="evidence" value="ECO:0007669"/>
    <property type="project" value="InterPro"/>
</dbReference>
<dbReference type="Proteomes" id="UP000095256">
    <property type="component" value="Unassembled WGS sequence"/>
</dbReference>
<dbReference type="RefSeq" id="WP_069700161.1">
    <property type="nucleotide sequence ID" value="NZ_JAGGMA010000006.1"/>
</dbReference>